<feature type="compositionally biased region" description="Polar residues" evidence="1">
    <location>
        <begin position="270"/>
        <end position="280"/>
    </location>
</feature>
<dbReference type="PANTHER" id="PTHR14969">
    <property type="entry name" value="SPHINGOSINE-1-PHOSPHATE PHOSPHOHYDROLASE"/>
    <property type="match status" value="1"/>
</dbReference>
<dbReference type="Proteomes" id="UP001161325">
    <property type="component" value="Unassembled WGS sequence"/>
</dbReference>
<feature type="transmembrane region" description="Helical" evidence="2">
    <location>
        <begin position="226"/>
        <end position="246"/>
    </location>
</feature>
<dbReference type="Gene3D" id="1.20.144.10">
    <property type="entry name" value="Phosphatidic acid phosphatase type 2/haloperoxidase"/>
    <property type="match status" value="2"/>
</dbReference>
<feature type="transmembrane region" description="Helical" evidence="2">
    <location>
        <begin position="128"/>
        <end position="150"/>
    </location>
</feature>
<evidence type="ECO:0000256" key="2">
    <source>
        <dbReference type="SAM" id="Phobius"/>
    </source>
</evidence>
<evidence type="ECO:0000256" key="1">
    <source>
        <dbReference type="SAM" id="MobiDB-lite"/>
    </source>
</evidence>
<reference evidence="4" key="1">
    <citation type="submission" date="2022-08" db="EMBL/GenBank/DDBJ databases">
        <title>Draft genome sequencing of Roseisolibacter agri AW1220.</title>
        <authorList>
            <person name="Tobiishi Y."/>
            <person name="Tonouchi A."/>
        </authorList>
    </citation>
    <scope>NUCLEOTIDE SEQUENCE</scope>
    <source>
        <strain evidence="4">AW1220</strain>
    </source>
</reference>
<protein>
    <recommendedName>
        <fullName evidence="3">Phosphatidic acid phosphatase type 2/haloperoxidase domain-containing protein</fullName>
    </recommendedName>
</protein>
<dbReference type="AlphaFoldDB" id="A0AA37V6M9"/>
<feature type="region of interest" description="Disordered" evidence="1">
    <location>
        <begin position="253"/>
        <end position="280"/>
    </location>
</feature>
<sequence>MTDPAPPAERRTPPPLPTGPLRPVLVGAMRLARARFHDLRAAIGLVVLAGAALAALLGVTFAWVAHRVRAGSTQAFDEGVLRWVAAHRIPWLESTLLELTFLGTGTVVVTIAGVAALFLTLTRQRTAAALLLWSTLGAILLNNVLKAAFVRPRPELFTWGTHVRTTSFPSGHAMSAAAIYGTVAFLAARLAPQRRTRIAIYAVAAVLIVLVAASRVYLGVHYPTDVAAGLLVGFAWAAFCTAALEAGQFLGGRRRRTGDDGGETGERQPAASTRSNTRSK</sequence>
<dbReference type="SUPFAM" id="SSF48317">
    <property type="entry name" value="Acid phosphatase/Vanadium-dependent haloperoxidase"/>
    <property type="match status" value="1"/>
</dbReference>
<dbReference type="InterPro" id="IPR036938">
    <property type="entry name" value="PAP2/HPO_sf"/>
</dbReference>
<dbReference type="RefSeq" id="WP_284349996.1">
    <property type="nucleotide sequence ID" value="NZ_BRXS01000003.1"/>
</dbReference>
<comment type="caution">
    <text evidence="4">The sequence shown here is derived from an EMBL/GenBank/DDBJ whole genome shotgun (WGS) entry which is preliminary data.</text>
</comment>
<evidence type="ECO:0000313" key="5">
    <source>
        <dbReference type="Proteomes" id="UP001161325"/>
    </source>
</evidence>
<name>A0AA37V6M9_9BACT</name>
<keyword evidence="5" id="KW-1185">Reference proteome</keyword>
<proteinExistence type="predicted"/>
<dbReference type="InterPro" id="IPR000326">
    <property type="entry name" value="PAP2/HPO"/>
</dbReference>
<organism evidence="4 5">
    <name type="scientific">Roseisolibacter agri</name>
    <dbReference type="NCBI Taxonomy" id="2014610"/>
    <lineage>
        <taxon>Bacteria</taxon>
        <taxon>Pseudomonadati</taxon>
        <taxon>Gemmatimonadota</taxon>
        <taxon>Gemmatimonadia</taxon>
        <taxon>Gemmatimonadales</taxon>
        <taxon>Gemmatimonadaceae</taxon>
        <taxon>Roseisolibacter</taxon>
    </lineage>
</organism>
<feature type="transmembrane region" description="Helical" evidence="2">
    <location>
        <begin position="198"/>
        <end position="220"/>
    </location>
</feature>
<keyword evidence="2" id="KW-1133">Transmembrane helix</keyword>
<keyword evidence="2" id="KW-0812">Transmembrane</keyword>
<dbReference type="Pfam" id="PF01569">
    <property type="entry name" value="PAP2"/>
    <property type="match status" value="1"/>
</dbReference>
<evidence type="ECO:0000259" key="3">
    <source>
        <dbReference type="SMART" id="SM00014"/>
    </source>
</evidence>
<feature type="transmembrane region" description="Helical" evidence="2">
    <location>
        <begin position="170"/>
        <end position="191"/>
    </location>
</feature>
<accession>A0AA37V6M9</accession>
<dbReference type="PANTHER" id="PTHR14969:SF13">
    <property type="entry name" value="AT30094P"/>
    <property type="match status" value="1"/>
</dbReference>
<feature type="transmembrane region" description="Helical" evidence="2">
    <location>
        <begin position="39"/>
        <end position="64"/>
    </location>
</feature>
<dbReference type="CDD" id="cd03392">
    <property type="entry name" value="PAP2_like_2"/>
    <property type="match status" value="1"/>
</dbReference>
<evidence type="ECO:0000313" key="4">
    <source>
        <dbReference type="EMBL" id="GLC25541.1"/>
    </source>
</evidence>
<feature type="domain" description="Phosphatidic acid phosphatase type 2/haloperoxidase" evidence="3">
    <location>
        <begin position="128"/>
        <end position="241"/>
    </location>
</feature>
<dbReference type="EMBL" id="BRXS01000003">
    <property type="protein sequence ID" value="GLC25541.1"/>
    <property type="molecule type" value="Genomic_DNA"/>
</dbReference>
<feature type="transmembrane region" description="Helical" evidence="2">
    <location>
        <begin position="99"/>
        <end position="121"/>
    </location>
</feature>
<keyword evidence="2" id="KW-0472">Membrane</keyword>
<feature type="region of interest" description="Disordered" evidence="1">
    <location>
        <begin position="1"/>
        <end position="20"/>
    </location>
</feature>
<gene>
    <name evidence="4" type="ORF">rosag_20540</name>
</gene>
<dbReference type="SMART" id="SM00014">
    <property type="entry name" value="acidPPc"/>
    <property type="match status" value="1"/>
</dbReference>